<dbReference type="RefSeq" id="WP_321095898.1">
    <property type="nucleotide sequence ID" value="NZ_JAXHPI010000031.1"/>
</dbReference>
<dbReference type="EMBL" id="JAXHPO010000007">
    <property type="protein sequence ID" value="MDY6549644.1"/>
    <property type="molecule type" value="Genomic_DNA"/>
</dbReference>
<reference evidence="1 3" key="1">
    <citation type="submission" date="2023-11" db="EMBL/GenBank/DDBJ databases">
        <title>The common occurrence of Acinetobacte faecalis in cattle feces and its emended description.</title>
        <authorList>
            <person name="Kyselkova M."/>
            <person name="Xanthopoulou K."/>
            <person name="Shestivska V."/>
            <person name="Spanelova P."/>
            <person name="Maixnerova M."/>
            <person name="Higgins P.G."/>
            <person name="Nemec A."/>
        </authorList>
    </citation>
    <scope>NUCLEOTIDE SEQUENCE [LARGE SCALE GENOMIC DNA]</scope>
    <source>
        <strain evidence="1 3">ANC 7483</strain>
    </source>
</reference>
<dbReference type="Proteomes" id="UP001284094">
    <property type="component" value="Unassembled WGS sequence"/>
</dbReference>
<evidence type="ECO:0000313" key="4">
    <source>
        <dbReference type="Proteomes" id="UP001284094"/>
    </source>
</evidence>
<evidence type="ECO:0000313" key="3">
    <source>
        <dbReference type="Proteomes" id="UP001278995"/>
    </source>
</evidence>
<name>A0AB35USV6_9GAMM</name>
<comment type="caution">
    <text evidence="1">The sequence shown here is derived from an EMBL/GenBank/DDBJ whole genome shotgun (WGS) entry which is preliminary data.</text>
</comment>
<organism evidence="1 3">
    <name type="scientific">Acinetobacter faecalis</name>
    <dbReference type="NCBI Taxonomy" id="2665161"/>
    <lineage>
        <taxon>Bacteria</taxon>
        <taxon>Pseudomonadati</taxon>
        <taxon>Pseudomonadota</taxon>
        <taxon>Gammaproteobacteria</taxon>
        <taxon>Moraxellales</taxon>
        <taxon>Moraxellaceae</taxon>
        <taxon>Acinetobacter</taxon>
    </lineage>
</organism>
<protein>
    <submittedName>
        <fullName evidence="1">SEC-C domain-containing protein</fullName>
    </submittedName>
</protein>
<reference evidence="2 4" key="3">
    <citation type="journal article" date="2024" name="Syst. Appl. Microbiol.">
        <title>Evidence for the occurrence of Acinetobacter faecalis in cattle feces and its emended description.</title>
        <authorList>
            <person name="Kyselkova M."/>
            <person name="Xanthopoulou K."/>
            <person name="Shestivska V."/>
            <person name="Spanelova P."/>
            <person name="Maixnerova M."/>
            <person name="Higgins P.G."/>
            <person name="Nemec A."/>
        </authorList>
    </citation>
    <scope>NUCLEOTIDE SEQUENCE [LARGE SCALE GENOMIC DNA]</scope>
    <source>
        <strain evidence="2 4">ANC 7225</strain>
    </source>
</reference>
<sequence>MNGRNRNKPCHCGSGQKYKKCHILIEQHLESGQVKKLEIHELQKIFNETLYKEICVASDLNTSKQCTAKIINAHTLTKSLSLEKIATNGQVYAFKNKDLFSFFKGNGVITLKKIGIRTASTFKGFCSYHDDYLFSSIEKENFELSEKQVLALFYRSFALEYYKKKSIVDNARKSFEPLLKNFNLYNIDHGSKTLIANLKRAKLDFEDMIRINEEIKRFWNIKNKTNIQTYALKVANGIPFVCTGLFAIYKDIKGNIIQDIYDYDLPNLEYMSLNIFYSKDGAGWLVLNWLKEKNSINELFVEQLKEFSIEEQINILGNLMILYTENAYFSVDYVDNMDVHKKENIEQTFNNTLRGIFDSLTKDSFEIKIEKAEVKF</sequence>
<reference evidence="2" key="2">
    <citation type="submission" date="2023-11" db="EMBL/GenBank/DDBJ databases">
        <authorList>
            <person name="Kyselkova M."/>
            <person name="Xanthopoulou K."/>
            <person name="Shestivska V."/>
            <person name="Spanelova P."/>
            <person name="Maixnerova M."/>
            <person name="Higgins P.G."/>
            <person name="Nemec A."/>
        </authorList>
    </citation>
    <scope>NUCLEOTIDE SEQUENCE</scope>
    <source>
        <strain evidence="2">ANC 7225</strain>
    </source>
</reference>
<dbReference type="Gene3D" id="3.10.450.50">
    <property type="match status" value="1"/>
</dbReference>
<dbReference type="SUPFAM" id="SSF103642">
    <property type="entry name" value="Sec-C motif"/>
    <property type="match status" value="1"/>
</dbReference>
<proteinExistence type="predicted"/>
<dbReference type="InterPro" id="IPR004027">
    <property type="entry name" value="SEC_C_motif"/>
</dbReference>
<evidence type="ECO:0000313" key="2">
    <source>
        <dbReference type="EMBL" id="MDY6549644.1"/>
    </source>
</evidence>
<accession>A0AB35USV6</accession>
<dbReference type="AlphaFoldDB" id="A0AB35USV6"/>
<gene>
    <name evidence="2" type="ORF">SKM48_02500</name>
    <name evidence="1" type="ORF">SKM51_07225</name>
</gene>
<keyword evidence="4" id="KW-1185">Reference proteome</keyword>
<dbReference type="EMBL" id="JAXHPL010000032">
    <property type="protein sequence ID" value="MDY6486989.1"/>
    <property type="molecule type" value="Genomic_DNA"/>
</dbReference>
<evidence type="ECO:0000313" key="1">
    <source>
        <dbReference type="EMBL" id="MDY6486989.1"/>
    </source>
</evidence>
<dbReference type="Proteomes" id="UP001278995">
    <property type="component" value="Unassembled WGS sequence"/>
</dbReference>
<dbReference type="Pfam" id="PF02810">
    <property type="entry name" value="SEC-C"/>
    <property type="match status" value="1"/>
</dbReference>